<feature type="region of interest" description="Disordered" evidence="1">
    <location>
        <begin position="139"/>
        <end position="183"/>
    </location>
</feature>
<protein>
    <submittedName>
        <fullName evidence="2">Uncharacterized protein</fullName>
    </submittedName>
</protein>
<dbReference type="PANTHER" id="PTHR21654:SF14">
    <property type="entry name" value="TRIHELIX TRANSCRIPTION FACTOR GTL1-LIKE"/>
    <property type="match status" value="1"/>
</dbReference>
<proteinExistence type="predicted"/>
<reference evidence="2" key="1">
    <citation type="submission" date="2019-09" db="EMBL/GenBank/DDBJ databases">
        <title>Draft genome information of white flower Hibiscus syriacus.</title>
        <authorList>
            <person name="Kim Y.-M."/>
        </authorList>
    </citation>
    <scope>NUCLEOTIDE SEQUENCE [LARGE SCALE GENOMIC DNA]</scope>
    <source>
        <strain evidence="2">YM2019G1</strain>
    </source>
</reference>
<evidence type="ECO:0000313" key="3">
    <source>
        <dbReference type="Proteomes" id="UP000436088"/>
    </source>
</evidence>
<organism evidence="2 3">
    <name type="scientific">Hibiscus syriacus</name>
    <name type="common">Rose of Sharon</name>
    <dbReference type="NCBI Taxonomy" id="106335"/>
    <lineage>
        <taxon>Eukaryota</taxon>
        <taxon>Viridiplantae</taxon>
        <taxon>Streptophyta</taxon>
        <taxon>Embryophyta</taxon>
        <taxon>Tracheophyta</taxon>
        <taxon>Spermatophyta</taxon>
        <taxon>Magnoliopsida</taxon>
        <taxon>eudicotyledons</taxon>
        <taxon>Gunneridae</taxon>
        <taxon>Pentapetalae</taxon>
        <taxon>rosids</taxon>
        <taxon>malvids</taxon>
        <taxon>Malvales</taxon>
        <taxon>Malvaceae</taxon>
        <taxon>Malvoideae</taxon>
        <taxon>Hibiscus</taxon>
    </lineage>
</organism>
<dbReference type="PANTHER" id="PTHR21654">
    <property type="entry name" value="FI21293P1"/>
    <property type="match status" value="1"/>
</dbReference>
<accession>A0A6A2ZJB1</accession>
<dbReference type="Proteomes" id="UP000436088">
    <property type="component" value="Unassembled WGS sequence"/>
</dbReference>
<evidence type="ECO:0000256" key="1">
    <source>
        <dbReference type="SAM" id="MobiDB-lite"/>
    </source>
</evidence>
<evidence type="ECO:0000313" key="2">
    <source>
        <dbReference type="EMBL" id="KAE8691222.1"/>
    </source>
</evidence>
<gene>
    <name evidence="2" type="ORF">F3Y22_tig00110890pilonHSYRG00112</name>
</gene>
<dbReference type="AlphaFoldDB" id="A0A6A2ZJB1"/>
<keyword evidence="3" id="KW-1185">Reference proteome</keyword>
<dbReference type="EMBL" id="VEPZ02001149">
    <property type="protein sequence ID" value="KAE8691222.1"/>
    <property type="molecule type" value="Genomic_DNA"/>
</dbReference>
<comment type="caution">
    <text evidence="2">The sequence shown here is derived from an EMBL/GenBank/DDBJ whole genome shotgun (WGS) entry which is preliminary data.</text>
</comment>
<name>A0A6A2ZJB1_HIBSY</name>
<sequence>MLFVCVPCGHDAEKIDCGRRVVRGNLISEKRHWNEGWACGARVFGNPRFDLGADLHVGLGLAIEKCEQDRMAREEAWKVQELARSNRERELLMQERSIAAAKDAAVLAFLQKFSDQSTSVQLPETTFPPEELLMHMMGAQEERPNQESATDGESDETQDENRNTGGDGFPIIGKDPSSMATIG</sequence>